<protein>
    <submittedName>
        <fullName evidence="1">Uncharacterized protein</fullName>
    </submittedName>
</protein>
<reference evidence="2" key="1">
    <citation type="journal article" date="2022" name="Mol. Ecol. Resour.">
        <title>The genomes of chicory, endive, great burdock and yacon provide insights into Asteraceae palaeo-polyploidization history and plant inulin production.</title>
        <authorList>
            <person name="Fan W."/>
            <person name="Wang S."/>
            <person name="Wang H."/>
            <person name="Wang A."/>
            <person name="Jiang F."/>
            <person name="Liu H."/>
            <person name="Zhao H."/>
            <person name="Xu D."/>
            <person name="Zhang Y."/>
        </authorList>
    </citation>
    <scope>NUCLEOTIDE SEQUENCE [LARGE SCALE GENOMIC DNA]</scope>
    <source>
        <strain evidence="2">cv. Niubang</strain>
    </source>
</reference>
<gene>
    <name evidence="1" type="ORF">L6452_35704</name>
</gene>
<reference evidence="1 2" key="2">
    <citation type="journal article" date="2022" name="Mol. Ecol. Resour.">
        <title>The genomes of chicory, endive, great burdock and yacon provide insights into Asteraceae paleo-polyploidization history and plant inulin production.</title>
        <authorList>
            <person name="Fan W."/>
            <person name="Wang S."/>
            <person name="Wang H."/>
            <person name="Wang A."/>
            <person name="Jiang F."/>
            <person name="Liu H."/>
            <person name="Zhao H."/>
            <person name="Xu D."/>
            <person name="Zhang Y."/>
        </authorList>
    </citation>
    <scope>NUCLEOTIDE SEQUENCE [LARGE SCALE GENOMIC DNA]</scope>
    <source>
        <strain evidence="2">cv. Niubang</strain>
    </source>
</reference>
<accession>A0ACB8Y766</accession>
<sequence>MLVADGDSGDREPNQKKMRYDGGDDGEPSEQNYNTSGNMGSSLWSFLIKLVGGNGNAALMVVDQRGNSN</sequence>
<evidence type="ECO:0000313" key="2">
    <source>
        <dbReference type="Proteomes" id="UP001055879"/>
    </source>
</evidence>
<name>A0ACB8Y766_ARCLA</name>
<proteinExistence type="predicted"/>
<organism evidence="1 2">
    <name type="scientific">Arctium lappa</name>
    <name type="common">Greater burdock</name>
    <name type="synonym">Lappa major</name>
    <dbReference type="NCBI Taxonomy" id="4217"/>
    <lineage>
        <taxon>Eukaryota</taxon>
        <taxon>Viridiplantae</taxon>
        <taxon>Streptophyta</taxon>
        <taxon>Embryophyta</taxon>
        <taxon>Tracheophyta</taxon>
        <taxon>Spermatophyta</taxon>
        <taxon>Magnoliopsida</taxon>
        <taxon>eudicotyledons</taxon>
        <taxon>Gunneridae</taxon>
        <taxon>Pentapetalae</taxon>
        <taxon>asterids</taxon>
        <taxon>campanulids</taxon>
        <taxon>Asterales</taxon>
        <taxon>Asteraceae</taxon>
        <taxon>Carduoideae</taxon>
        <taxon>Cardueae</taxon>
        <taxon>Arctiinae</taxon>
        <taxon>Arctium</taxon>
    </lineage>
</organism>
<comment type="caution">
    <text evidence="1">The sequence shown here is derived from an EMBL/GenBank/DDBJ whole genome shotgun (WGS) entry which is preliminary data.</text>
</comment>
<evidence type="ECO:0000313" key="1">
    <source>
        <dbReference type="EMBL" id="KAI3680925.1"/>
    </source>
</evidence>
<dbReference type="Proteomes" id="UP001055879">
    <property type="component" value="Linkage Group LG13"/>
</dbReference>
<dbReference type="EMBL" id="CM042059">
    <property type="protein sequence ID" value="KAI3680925.1"/>
    <property type="molecule type" value="Genomic_DNA"/>
</dbReference>
<keyword evidence="2" id="KW-1185">Reference proteome</keyword>